<name>A0A8H3R4P9_9GLOM</name>
<sequence>MALETASDLGYLTFLFPLFLENGFEDDLRLVMKEDSVGNCLKKHSDISFLLYFVGNSFGDGFRLKVYCNERGLQLEIA</sequence>
<dbReference type="Proteomes" id="UP000615446">
    <property type="component" value="Unassembled WGS sequence"/>
</dbReference>
<gene>
    <name evidence="1" type="ORF">RCL2_002965300</name>
</gene>
<dbReference type="EMBL" id="BLAL01000319">
    <property type="protein sequence ID" value="GET03309.1"/>
    <property type="molecule type" value="Genomic_DNA"/>
</dbReference>
<evidence type="ECO:0000313" key="2">
    <source>
        <dbReference type="Proteomes" id="UP000615446"/>
    </source>
</evidence>
<dbReference type="AlphaFoldDB" id="A0A8H3R4P9"/>
<comment type="caution">
    <text evidence="1">The sequence shown here is derived from an EMBL/GenBank/DDBJ whole genome shotgun (WGS) entry which is preliminary data.</text>
</comment>
<reference evidence="1" key="1">
    <citation type="submission" date="2019-10" db="EMBL/GenBank/DDBJ databases">
        <title>Conservation and host-specific expression of non-tandemly repeated heterogenous ribosome RNA gene in arbuscular mycorrhizal fungi.</title>
        <authorList>
            <person name="Maeda T."/>
            <person name="Kobayashi Y."/>
            <person name="Nakagawa T."/>
            <person name="Ezawa T."/>
            <person name="Yamaguchi K."/>
            <person name="Bino T."/>
            <person name="Nishimoto Y."/>
            <person name="Shigenobu S."/>
            <person name="Kawaguchi M."/>
        </authorList>
    </citation>
    <scope>NUCLEOTIDE SEQUENCE</scope>
    <source>
        <strain evidence="1">HR1</strain>
    </source>
</reference>
<organism evidence="1 2">
    <name type="scientific">Rhizophagus clarus</name>
    <dbReference type="NCBI Taxonomy" id="94130"/>
    <lineage>
        <taxon>Eukaryota</taxon>
        <taxon>Fungi</taxon>
        <taxon>Fungi incertae sedis</taxon>
        <taxon>Mucoromycota</taxon>
        <taxon>Glomeromycotina</taxon>
        <taxon>Glomeromycetes</taxon>
        <taxon>Glomerales</taxon>
        <taxon>Glomeraceae</taxon>
        <taxon>Rhizophagus</taxon>
    </lineage>
</organism>
<evidence type="ECO:0000313" key="1">
    <source>
        <dbReference type="EMBL" id="GET03309.1"/>
    </source>
</evidence>
<protein>
    <submittedName>
        <fullName evidence="1">Uncharacterized protein</fullName>
    </submittedName>
</protein>
<proteinExistence type="predicted"/>
<accession>A0A8H3R4P9</accession>